<dbReference type="EMBL" id="REFR01000010">
    <property type="protein sequence ID" value="RMB09019.1"/>
    <property type="molecule type" value="Genomic_DNA"/>
</dbReference>
<proteinExistence type="predicted"/>
<dbReference type="Proteomes" id="UP000271227">
    <property type="component" value="Unassembled WGS sequence"/>
</dbReference>
<reference evidence="1 2" key="1">
    <citation type="submission" date="2018-10" db="EMBL/GenBank/DDBJ databases">
        <title>Genomic Encyclopedia of Archaeal and Bacterial Type Strains, Phase II (KMG-II): from individual species to whole genera.</title>
        <authorList>
            <person name="Goeker M."/>
        </authorList>
    </citation>
    <scope>NUCLEOTIDE SEQUENCE [LARGE SCALE GENOMIC DNA]</scope>
    <source>
        <strain evidence="1 2">DSM 25217</strain>
    </source>
</reference>
<organism evidence="1 2">
    <name type="scientific">Eilatimonas milleporae</name>
    <dbReference type="NCBI Taxonomy" id="911205"/>
    <lineage>
        <taxon>Bacteria</taxon>
        <taxon>Pseudomonadati</taxon>
        <taxon>Pseudomonadota</taxon>
        <taxon>Alphaproteobacteria</taxon>
        <taxon>Kordiimonadales</taxon>
        <taxon>Kordiimonadaceae</taxon>
        <taxon>Eilatimonas</taxon>
    </lineage>
</organism>
<comment type="caution">
    <text evidence="1">The sequence shown here is derived from an EMBL/GenBank/DDBJ whole genome shotgun (WGS) entry which is preliminary data.</text>
</comment>
<protein>
    <submittedName>
        <fullName evidence="1">Uncharacterized protein</fullName>
    </submittedName>
</protein>
<dbReference type="RefSeq" id="WP_121938325.1">
    <property type="nucleotide sequence ID" value="NZ_REFR01000010.1"/>
</dbReference>
<evidence type="ECO:0000313" key="2">
    <source>
        <dbReference type="Proteomes" id="UP000271227"/>
    </source>
</evidence>
<keyword evidence="2" id="KW-1185">Reference proteome</keyword>
<dbReference type="InParanoid" id="A0A3M0CQ70"/>
<dbReference type="AlphaFoldDB" id="A0A3M0CQ70"/>
<evidence type="ECO:0000313" key="1">
    <source>
        <dbReference type="EMBL" id="RMB09019.1"/>
    </source>
</evidence>
<dbReference type="OrthoDB" id="644376at2"/>
<accession>A0A3M0CQ70</accession>
<sequence length="295" mass="33873">MTVLSNKTMLVGLHIHQWSARKHDPHVSDQITHEHDATRDAGRFNKLLISHQALGPLKSIISGARNAHTRQTLPWYDNGMRILPAQNYLHYMEIMSGSRMRFQDAVNTFISDYAKNKVEAKKSLGTLYQETDYPQEASLRRRFGFEVTVMPIPKGDDFRVNLQEEEVSRIQSKIEIRIAEAQHKAMADLWNRIHESVSHMHERLTAYGEDPDSGRKTGMFRDTLVTNLRDLTDLLPRLNFMNDPQLEDMCQQLKSTLCAHDANDLREDGALRRQTADKAQDILDEMSGYVTQEAA</sequence>
<gene>
    <name evidence="1" type="ORF">BXY39_1666</name>
</gene>
<name>A0A3M0CQ70_9PROT</name>